<feature type="domain" description="Chorismate-utilising enzyme C-terminal" evidence="6">
    <location>
        <begin position="167"/>
        <end position="418"/>
    </location>
</feature>
<dbReference type="InterPro" id="IPR005801">
    <property type="entry name" value="ADC_synthase"/>
</dbReference>
<name>A0A4Q9KJ88_PROTD</name>
<evidence type="ECO:0000313" key="7">
    <source>
        <dbReference type="EMBL" id="TBT94364.1"/>
    </source>
</evidence>
<evidence type="ECO:0000313" key="8">
    <source>
        <dbReference type="Proteomes" id="UP000291933"/>
    </source>
</evidence>
<dbReference type="EMBL" id="SDMR01000014">
    <property type="protein sequence ID" value="TBT94364.1"/>
    <property type="molecule type" value="Genomic_DNA"/>
</dbReference>
<evidence type="ECO:0000256" key="4">
    <source>
        <dbReference type="ARBA" id="ARBA00023235"/>
    </source>
</evidence>
<evidence type="ECO:0000259" key="6">
    <source>
        <dbReference type="Pfam" id="PF00425"/>
    </source>
</evidence>
<dbReference type="Gene3D" id="3.60.120.10">
    <property type="entry name" value="Anthranilate synthase"/>
    <property type="match status" value="1"/>
</dbReference>
<reference evidence="7 8" key="1">
    <citation type="submission" date="2019-01" db="EMBL/GenBank/DDBJ databases">
        <title>Lactibacter flavus gen. nov., sp. nov., a novel bacterium of the family Propionibacteriaceae isolated from raw milk and dairy products.</title>
        <authorList>
            <person name="Huptas C."/>
            <person name="Wenning M."/>
            <person name="Breitenwieser F."/>
            <person name="Doll E."/>
            <person name="Von Neubeck M."/>
            <person name="Busse H.-J."/>
            <person name="Scherer S."/>
        </authorList>
    </citation>
    <scope>NUCLEOTIDE SEQUENCE [LARGE SCALE GENOMIC DNA]</scope>
    <source>
        <strain evidence="7 8">DSM 22130</strain>
    </source>
</reference>
<dbReference type="PANTHER" id="PTHR42839">
    <property type="entry name" value="ISOCHORISMATE SYNTHASE ENTC"/>
    <property type="match status" value="1"/>
</dbReference>
<dbReference type="SUPFAM" id="SSF56322">
    <property type="entry name" value="ADC synthase"/>
    <property type="match status" value="1"/>
</dbReference>
<sequence>MCPIARTGLSSSSVTVDPALPRLRACTVAIDDPGDLLDYLAEASDVAWIRRGDGLVGLGVAARVDVASLDDGAEWWKALSARIEHSTELPGAWGVGPLAFGSFAFDAGHTASTSVLIVPELIIGRRSGQSWLTAISADGHSPVLPAKAPDSDGPGRVEVRPVGLDAAGYAREVGRLVERINDPDSELAKVVLARALRAMGERPVEARWLAKRLASAYPSCWTFHVDGLVGASPEMLIRAEGGLATSRVLAGTIRRSDASQDEALADALSGSGKDLEEHEFAVASVANALRPFCSGMNVPDAPFVLQLPNVMHLASDVTGVMAGAFSALHLAGRLHPSAAVCGTPTAAALAAIAEHEHLDRGRYAGPVGWIDTHGDGEWAIALRCGQIAQDAASITLYAGCGIVGRSRPDAEVAETEAKLAPMLGALGVSPGAALGRS</sequence>
<keyword evidence="8" id="KW-1185">Reference proteome</keyword>
<dbReference type="EC" id="5.4.4.2" evidence="3"/>
<organism evidence="7 8">
    <name type="scientific">Propioniciclava tarda</name>
    <dbReference type="NCBI Taxonomy" id="433330"/>
    <lineage>
        <taxon>Bacteria</taxon>
        <taxon>Bacillati</taxon>
        <taxon>Actinomycetota</taxon>
        <taxon>Actinomycetes</taxon>
        <taxon>Propionibacteriales</taxon>
        <taxon>Propionibacteriaceae</taxon>
        <taxon>Propioniciclava</taxon>
    </lineage>
</organism>
<evidence type="ECO:0000256" key="1">
    <source>
        <dbReference type="ARBA" id="ARBA00000799"/>
    </source>
</evidence>
<dbReference type="NCBIfam" id="TIGR00543">
    <property type="entry name" value="isochor_syn"/>
    <property type="match status" value="1"/>
</dbReference>
<evidence type="ECO:0000256" key="2">
    <source>
        <dbReference type="ARBA" id="ARBA00005297"/>
    </source>
</evidence>
<comment type="catalytic activity">
    <reaction evidence="1">
        <text>chorismate = isochorismate</text>
        <dbReference type="Rhea" id="RHEA:18985"/>
        <dbReference type="ChEBI" id="CHEBI:29748"/>
        <dbReference type="ChEBI" id="CHEBI:29780"/>
        <dbReference type="EC" id="5.4.4.2"/>
    </reaction>
</comment>
<keyword evidence="4 7" id="KW-0413">Isomerase</keyword>
<evidence type="ECO:0000256" key="5">
    <source>
        <dbReference type="ARBA" id="ARBA00041564"/>
    </source>
</evidence>
<dbReference type="AlphaFoldDB" id="A0A4Q9KJ88"/>
<comment type="caution">
    <text evidence="7">The sequence shown here is derived from an EMBL/GenBank/DDBJ whole genome shotgun (WGS) entry which is preliminary data.</text>
</comment>
<accession>A0A4Q9KJ88</accession>
<dbReference type="InterPro" id="IPR004561">
    <property type="entry name" value="IsoChor_synthase"/>
</dbReference>
<protein>
    <recommendedName>
        <fullName evidence="3">isochorismate synthase</fullName>
        <ecNumber evidence="3">5.4.4.2</ecNumber>
    </recommendedName>
    <alternativeName>
        <fullName evidence="5">Isochorismate mutase</fullName>
    </alternativeName>
</protein>
<evidence type="ECO:0000256" key="3">
    <source>
        <dbReference type="ARBA" id="ARBA00012824"/>
    </source>
</evidence>
<proteinExistence type="inferred from homology"/>
<gene>
    <name evidence="7" type="ORF">ET996_11030</name>
</gene>
<dbReference type="Proteomes" id="UP000291933">
    <property type="component" value="Unassembled WGS sequence"/>
</dbReference>
<dbReference type="GO" id="GO:0008909">
    <property type="term" value="F:isochorismate synthase activity"/>
    <property type="evidence" value="ECO:0007669"/>
    <property type="project" value="UniProtKB-EC"/>
</dbReference>
<dbReference type="OrthoDB" id="9806579at2"/>
<comment type="similarity">
    <text evidence="2">Belongs to the isochorismate synthase family.</text>
</comment>
<dbReference type="PANTHER" id="PTHR42839:SF2">
    <property type="entry name" value="ISOCHORISMATE SYNTHASE ENTC"/>
    <property type="match status" value="1"/>
</dbReference>
<dbReference type="Pfam" id="PF00425">
    <property type="entry name" value="Chorismate_bind"/>
    <property type="match status" value="1"/>
</dbReference>
<dbReference type="InterPro" id="IPR015890">
    <property type="entry name" value="Chorismate_C"/>
</dbReference>